<feature type="transmembrane region" description="Helical" evidence="1">
    <location>
        <begin position="244"/>
        <end position="265"/>
    </location>
</feature>
<feature type="transmembrane region" description="Helical" evidence="1">
    <location>
        <begin position="21"/>
        <end position="41"/>
    </location>
</feature>
<feature type="transmembrane region" description="Helical" evidence="1">
    <location>
        <begin position="367"/>
        <end position="388"/>
    </location>
</feature>
<evidence type="ECO:0000256" key="1">
    <source>
        <dbReference type="SAM" id="Phobius"/>
    </source>
</evidence>
<dbReference type="OrthoDB" id="5895506at2759"/>
<feature type="transmembrane region" description="Helical" evidence="1">
    <location>
        <begin position="107"/>
        <end position="131"/>
    </location>
</feature>
<feature type="transmembrane region" description="Helical" evidence="1">
    <location>
        <begin position="47"/>
        <end position="68"/>
    </location>
</feature>
<feature type="transmembrane region" description="Helical" evidence="1">
    <location>
        <begin position="174"/>
        <end position="197"/>
    </location>
</feature>
<accession>A0A2G5VAE1</accession>
<feature type="transmembrane region" description="Helical" evidence="1">
    <location>
        <begin position="338"/>
        <end position="355"/>
    </location>
</feature>
<dbReference type="AlphaFoldDB" id="A0A2G5VAE1"/>
<organism evidence="2 3">
    <name type="scientific">Caenorhabditis nigoni</name>
    <dbReference type="NCBI Taxonomy" id="1611254"/>
    <lineage>
        <taxon>Eukaryota</taxon>
        <taxon>Metazoa</taxon>
        <taxon>Ecdysozoa</taxon>
        <taxon>Nematoda</taxon>
        <taxon>Chromadorea</taxon>
        <taxon>Rhabditida</taxon>
        <taxon>Rhabditina</taxon>
        <taxon>Rhabditomorpha</taxon>
        <taxon>Rhabditoidea</taxon>
        <taxon>Rhabditidae</taxon>
        <taxon>Peloderinae</taxon>
        <taxon>Caenorhabditis</taxon>
    </lineage>
</organism>
<dbReference type="EMBL" id="PDUG01000002">
    <property type="protein sequence ID" value="PIC48728.1"/>
    <property type="molecule type" value="Genomic_DNA"/>
</dbReference>
<dbReference type="Proteomes" id="UP000230233">
    <property type="component" value="Chromosome II"/>
</dbReference>
<comment type="caution">
    <text evidence="2">The sequence shown here is derived from an EMBL/GenBank/DDBJ whole genome shotgun (WGS) entry which is preliminary data.</text>
</comment>
<protein>
    <submittedName>
        <fullName evidence="2">Uncharacterized protein</fullName>
    </submittedName>
</protein>
<name>A0A2G5VAE1_9PELO</name>
<feature type="transmembrane region" description="Helical" evidence="1">
    <location>
        <begin position="277"/>
        <end position="297"/>
    </location>
</feature>
<feature type="transmembrane region" description="Helical" evidence="1">
    <location>
        <begin position="80"/>
        <end position="101"/>
    </location>
</feature>
<keyword evidence="1" id="KW-1133">Transmembrane helix</keyword>
<keyword evidence="1" id="KW-0812">Transmembrane</keyword>
<keyword evidence="1" id="KW-0472">Membrane</keyword>
<evidence type="ECO:0000313" key="2">
    <source>
        <dbReference type="EMBL" id="PIC48728.1"/>
    </source>
</evidence>
<keyword evidence="3" id="KW-1185">Reference proteome</keyword>
<reference evidence="3" key="1">
    <citation type="submission" date="2017-10" db="EMBL/GenBank/DDBJ databases">
        <title>Rapid genome shrinkage in a self-fertile nematode reveals novel sperm competition proteins.</title>
        <authorList>
            <person name="Yin D."/>
            <person name="Schwarz E.M."/>
            <person name="Thomas C.G."/>
            <person name="Felde R.L."/>
            <person name="Korf I.F."/>
            <person name="Cutter A.D."/>
            <person name="Schartner C.M."/>
            <person name="Ralston E.J."/>
            <person name="Meyer B.J."/>
            <person name="Haag E.S."/>
        </authorList>
    </citation>
    <scope>NUCLEOTIDE SEQUENCE [LARGE SCALE GENOMIC DNA]</scope>
    <source>
        <strain evidence="3">JU1422</strain>
    </source>
</reference>
<sequence>MSRCQMPRRLEVLSTPDSIGVAFLLLVAILSSLFFCYAALRDSNVEYWIYIFGLVLLSIVIVKGVWRLEKKLNLIDVRERLIFGYSGILAYSILAQILLYFTDWRMINQLVFVFHTFHAGFLYLHFILVDIDNYVFHYGYDRWFHPAIIILLTVVWVPIVRIPELLSAHLYYNIIISLCYIDLSCVVRGYMNCSFQYEETRRQRPRRMESVPCPHTKAASFLMLVASIVSPIFCYAFIESNGEYWIPAFCLVLLSVLIVKGVLLLEKQLKDYRERLIFGYSGILAYSILAQICLYYTDWSKINHLVLAFHSFHSLFLYWKFLYEPLNQYIFHYGKDEFYHRPIMIVLTFFWVPMVREPHLTFIGGHMYYNFMIALFYIDLSCVVRGYMSYSFHYEEDQRNRLIDRKLGPSKKTLPKICTFNDLE</sequence>
<feature type="transmembrane region" description="Helical" evidence="1">
    <location>
        <begin position="143"/>
        <end position="162"/>
    </location>
</feature>
<evidence type="ECO:0000313" key="3">
    <source>
        <dbReference type="Proteomes" id="UP000230233"/>
    </source>
</evidence>
<feature type="transmembrane region" description="Helical" evidence="1">
    <location>
        <begin position="218"/>
        <end position="238"/>
    </location>
</feature>
<proteinExistence type="predicted"/>
<gene>
    <name evidence="2" type="primary">Cnig_chr_II.g7601</name>
    <name evidence="2" type="ORF">B9Z55_007601</name>
</gene>